<feature type="domain" description="SANT" evidence="7">
    <location>
        <begin position="571"/>
        <end position="611"/>
    </location>
</feature>
<dbReference type="InterPro" id="IPR051575">
    <property type="entry name" value="Myb-like_DNA-bd"/>
</dbReference>
<dbReference type="PANTHER" id="PTHR46621">
    <property type="entry name" value="SNRNA-ACTIVATING PROTEIN COMPLEX SUBUNIT 4"/>
    <property type="match status" value="1"/>
</dbReference>
<evidence type="ECO:0000256" key="5">
    <source>
        <dbReference type="SAM" id="MobiDB-lite"/>
    </source>
</evidence>
<evidence type="ECO:0000256" key="2">
    <source>
        <dbReference type="ARBA" id="ARBA00023125"/>
    </source>
</evidence>
<feature type="compositionally biased region" description="Acidic residues" evidence="5">
    <location>
        <begin position="103"/>
        <end position="113"/>
    </location>
</feature>
<dbReference type="GO" id="GO:0000978">
    <property type="term" value="F:RNA polymerase II cis-regulatory region sequence-specific DNA binding"/>
    <property type="evidence" value="ECO:0007669"/>
    <property type="project" value="TreeGrafter"/>
</dbReference>
<feature type="region of interest" description="Disordered" evidence="5">
    <location>
        <begin position="92"/>
        <end position="113"/>
    </location>
</feature>
<dbReference type="PROSITE" id="PS51293">
    <property type="entry name" value="SANT"/>
    <property type="match status" value="1"/>
</dbReference>
<dbReference type="CDD" id="cd00167">
    <property type="entry name" value="SANT"/>
    <property type="match status" value="3"/>
</dbReference>
<reference evidence="9" key="1">
    <citation type="submission" date="2017-07" db="EMBL/GenBank/DDBJ databases">
        <title>Taro Niue Genome Assembly and Annotation.</title>
        <authorList>
            <person name="Atibalentja N."/>
            <person name="Keating K."/>
            <person name="Fields C.J."/>
        </authorList>
    </citation>
    <scope>NUCLEOTIDE SEQUENCE</scope>
    <source>
        <strain evidence="9">Niue_2</strain>
        <tissue evidence="9">Leaf</tissue>
    </source>
</reference>
<dbReference type="SMART" id="SM00717">
    <property type="entry name" value="SANT"/>
    <property type="match status" value="5"/>
</dbReference>
<evidence type="ECO:0000259" key="8">
    <source>
        <dbReference type="PROSITE" id="PS51294"/>
    </source>
</evidence>
<feature type="region of interest" description="Disordered" evidence="5">
    <location>
        <begin position="1123"/>
        <end position="1148"/>
    </location>
</feature>
<keyword evidence="3" id="KW-0804">Transcription</keyword>
<dbReference type="AlphaFoldDB" id="A0A843U187"/>
<comment type="caution">
    <text evidence="9">The sequence shown here is derived from an EMBL/GenBank/DDBJ whole genome shotgun (WGS) entry which is preliminary data.</text>
</comment>
<dbReference type="Pfam" id="PF00249">
    <property type="entry name" value="Myb_DNA-binding"/>
    <property type="match status" value="4"/>
</dbReference>
<dbReference type="InterPro" id="IPR017884">
    <property type="entry name" value="SANT_dom"/>
</dbReference>
<gene>
    <name evidence="9" type="ORF">Taro_011354</name>
</gene>
<keyword evidence="1" id="KW-0805">Transcription regulation</keyword>
<name>A0A843U187_COLES</name>
<dbReference type="InterPro" id="IPR009057">
    <property type="entry name" value="Homeodomain-like_sf"/>
</dbReference>
<dbReference type="GO" id="GO:0001006">
    <property type="term" value="F:RNA polymerase III type 3 promoter sequence-specific DNA binding"/>
    <property type="evidence" value="ECO:0007669"/>
    <property type="project" value="TreeGrafter"/>
</dbReference>
<dbReference type="OrthoDB" id="2143914at2759"/>
<dbReference type="PANTHER" id="PTHR46621:SF1">
    <property type="entry name" value="SNRNA-ACTIVATING PROTEIN COMPLEX SUBUNIT 4"/>
    <property type="match status" value="1"/>
</dbReference>
<sequence>LAEARTRSRRRPALPVPGSSPSKNPAKTYRLPTRVHLHASPLLPGRTLARPPPMAPSRCSPAGDDEDSSASDRDDSLDEDMEALRRACMITGSSPGEFAADGADGDSSESEDDLDLLRSIQERFSVPSSVGNDPPIVKPLNSILSMESDEEDDFETLRGIQRRFVQYERDSIKTRYDQCSHEAALCGISALSEQDTSDLLFSNRGVMSFHQDYNISAANKSFMSTGGVTRENRGDTSVESQEVEDRRSLLTCSLPMHSRFPKCAQTFVDALKRNRSCQKFIRAKLIEIEAKIEQNKALKERVKCLMDFHVASGKRANQFSSQKKDPRVKLISLPKLRMSSTSKANIRKTLQCGPPENSHVSKYKSVLSRFPVSLSKQPWSKAEKENLSKGIKQQYQERVLLNTMESDLEGTCGNSAVTLSNSFEFSPEDIRSFLPVVNWERVASMYLPGRSGVECESRCQIASEVFPSLGLLKKPQYFTGISKKMSCVTFALINGRSAVGERGRRALCRWLNIEDPLINHSPWTILEEKKLLHIVQDKGIYNWIDIAVSLGTSRTPFQCLVRYQRSLNPCILKKDWTKDEDAQLRAAVETFGVGDWQQIASCMEGRTGPQCSNRWRKCLIGRKVGRWSVHEDKRLKVAVPLFGAKNWNIIAQFISGRTQVQCRERWVNCLDPSLNLKAWTEEEDVKLTEAIAKYGCCWSKVASFVPPRTDNQCWRRWKVLFRDEVPLRQASWKMQKAVLITNFVDRESERPLIGPGDFCHAPGIHSNGDVNVNNDLTRKKKMSDLSKHGGSRKSKVKGSSKEHVVREDQPVGSQKHKVKEETFKENATLASWLQAIRHKRISKKRKNGSGKQHEELVLHTCSEGSHESSQPMEGGEGSDDVCQSDAAARTSDMVSPSVYVTESFFSHSLRHYSVQYFHLIFSTALRCSATQRHSYSRRSKDKAKSFLEKLIKNGLQEPSVQKTNLTKRKRSDNMTSDDYSSESSWDHNQQNSRLSMDTGRSTFGSRIGDVCQSSPADSNGCSSAPSDIEYPNLSSRCKMVPTLENSIQGGHAILPANTKKMESRSSCVLLPNGDGLSLTGSIQDETPRKMEVANVPQPNLERTRGIIVSDCPHGSLCHETEDKLGLQDDNSSDDSSVPKQSTEDNDADHHIEDGAVHTLMMPSGLPCQDYSIADSGHHTREKFQFQRPLNSIEANYSETAFDISI</sequence>
<dbReference type="Proteomes" id="UP000652761">
    <property type="component" value="Unassembled WGS sequence"/>
</dbReference>
<keyword evidence="2" id="KW-0238">DNA-binding</keyword>
<feature type="region of interest" description="Disordered" evidence="5">
    <location>
        <begin position="957"/>
        <end position="999"/>
    </location>
</feature>
<feature type="region of interest" description="Disordered" evidence="5">
    <location>
        <begin position="861"/>
        <end position="882"/>
    </location>
</feature>
<feature type="domain" description="HTH myb-type" evidence="8">
    <location>
        <begin position="671"/>
        <end position="725"/>
    </location>
</feature>
<feature type="compositionally biased region" description="Basic and acidic residues" evidence="5">
    <location>
        <begin position="799"/>
        <end position="809"/>
    </location>
</feature>
<feature type="region of interest" description="Disordered" evidence="5">
    <location>
        <begin position="1"/>
        <end position="78"/>
    </location>
</feature>
<feature type="domain" description="Myb-like" evidence="6">
    <location>
        <begin position="625"/>
        <end position="670"/>
    </location>
</feature>
<feature type="domain" description="HTH myb-type" evidence="8">
    <location>
        <begin position="625"/>
        <end position="670"/>
    </location>
</feature>
<keyword evidence="4" id="KW-0539">Nucleus</keyword>
<feature type="region of interest" description="Disordered" evidence="5">
    <location>
        <begin position="782"/>
        <end position="819"/>
    </location>
</feature>
<evidence type="ECO:0000256" key="3">
    <source>
        <dbReference type="ARBA" id="ARBA00023163"/>
    </source>
</evidence>
<organism evidence="9 10">
    <name type="scientific">Colocasia esculenta</name>
    <name type="common">Wild taro</name>
    <name type="synonym">Arum esculentum</name>
    <dbReference type="NCBI Taxonomy" id="4460"/>
    <lineage>
        <taxon>Eukaryota</taxon>
        <taxon>Viridiplantae</taxon>
        <taxon>Streptophyta</taxon>
        <taxon>Embryophyta</taxon>
        <taxon>Tracheophyta</taxon>
        <taxon>Spermatophyta</taxon>
        <taxon>Magnoliopsida</taxon>
        <taxon>Liliopsida</taxon>
        <taxon>Araceae</taxon>
        <taxon>Aroideae</taxon>
        <taxon>Colocasieae</taxon>
        <taxon>Colocasia</taxon>
    </lineage>
</organism>
<evidence type="ECO:0000256" key="4">
    <source>
        <dbReference type="ARBA" id="ARBA00023242"/>
    </source>
</evidence>
<keyword evidence="10" id="KW-1185">Reference proteome</keyword>
<evidence type="ECO:0000259" key="6">
    <source>
        <dbReference type="PROSITE" id="PS50090"/>
    </source>
</evidence>
<protein>
    <submittedName>
        <fullName evidence="9">Uncharacterized protein</fullName>
    </submittedName>
</protein>
<feature type="domain" description="Myb-like" evidence="6">
    <location>
        <begin position="568"/>
        <end position="619"/>
    </location>
</feature>
<evidence type="ECO:0000313" key="9">
    <source>
        <dbReference type="EMBL" id="MQL78902.1"/>
    </source>
</evidence>
<dbReference type="Gene3D" id="1.10.10.60">
    <property type="entry name" value="Homeodomain-like"/>
    <property type="match status" value="4"/>
</dbReference>
<proteinExistence type="predicted"/>
<dbReference type="InterPro" id="IPR001005">
    <property type="entry name" value="SANT/Myb"/>
</dbReference>
<dbReference type="GO" id="GO:0019185">
    <property type="term" value="C:snRNA-activating protein complex"/>
    <property type="evidence" value="ECO:0007669"/>
    <property type="project" value="TreeGrafter"/>
</dbReference>
<dbReference type="PROSITE" id="PS51294">
    <property type="entry name" value="HTH_MYB"/>
    <property type="match status" value="3"/>
</dbReference>
<evidence type="ECO:0000259" key="7">
    <source>
        <dbReference type="PROSITE" id="PS51293"/>
    </source>
</evidence>
<dbReference type="EMBL" id="NMUH01000423">
    <property type="protein sequence ID" value="MQL78902.1"/>
    <property type="molecule type" value="Genomic_DNA"/>
</dbReference>
<dbReference type="GO" id="GO:0042796">
    <property type="term" value="P:snRNA transcription by RNA polymerase III"/>
    <property type="evidence" value="ECO:0007669"/>
    <property type="project" value="TreeGrafter"/>
</dbReference>
<dbReference type="GO" id="GO:0042795">
    <property type="term" value="P:snRNA transcription by RNA polymerase II"/>
    <property type="evidence" value="ECO:0007669"/>
    <property type="project" value="TreeGrafter"/>
</dbReference>
<feature type="compositionally biased region" description="Acidic residues" evidence="5">
    <location>
        <begin position="63"/>
        <end position="78"/>
    </location>
</feature>
<accession>A0A843U187</accession>
<dbReference type="PROSITE" id="PS50090">
    <property type="entry name" value="MYB_LIKE"/>
    <property type="match status" value="4"/>
</dbReference>
<feature type="domain" description="Myb-like" evidence="6">
    <location>
        <begin position="671"/>
        <end position="721"/>
    </location>
</feature>
<dbReference type="SUPFAM" id="SSF46689">
    <property type="entry name" value="Homeodomain-like"/>
    <property type="match status" value="3"/>
</dbReference>
<evidence type="ECO:0000256" key="1">
    <source>
        <dbReference type="ARBA" id="ARBA00023015"/>
    </source>
</evidence>
<evidence type="ECO:0000313" key="10">
    <source>
        <dbReference type="Proteomes" id="UP000652761"/>
    </source>
</evidence>
<feature type="domain" description="Myb-like" evidence="6">
    <location>
        <begin position="515"/>
        <end position="567"/>
    </location>
</feature>
<dbReference type="InterPro" id="IPR017930">
    <property type="entry name" value="Myb_dom"/>
</dbReference>
<feature type="compositionally biased region" description="Basic residues" evidence="5">
    <location>
        <begin position="789"/>
        <end position="798"/>
    </location>
</feature>
<feature type="non-terminal residue" evidence="9">
    <location>
        <position position="1"/>
    </location>
</feature>
<feature type="compositionally biased region" description="Polar residues" evidence="5">
    <location>
        <begin position="973"/>
        <end position="999"/>
    </location>
</feature>
<feature type="domain" description="HTH myb-type" evidence="8">
    <location>
        <begin position="568"/>
        <end position="623"/>
    </location>
</feature>